<gene>
    <name evidence="2" type="ORF">LPBF_11190</name>
</gene>
<feature type="domain" description="7(1) septoil knot" evidence="1">
    <location>
        <begin position="4"/>
        <end position="74"/>
    </location>
</feature>
<dbReference type="Proteomes" id="UP000093510">
    <property type="component" value="Unassembled WGS sequence"/>
</dbReference>
<dbReference type="STRING" id="1763534.GCA_001831475_01472"/>
<dbReference type="AlphaFoldDB" id="A0A1B9DWG6"/>
<accession>A0A1B9DWG6</accession>
<evidence type="ECO:0000313" key="2">
    <source>
        <dbReference type="EMBL" id="OCB74019.1"/>
    </source>
</evidence>
<protein>
    <recommendedName>
        <fullName evidence="1">7(1) septoil knot domain-containing protein</fullName>
    </recommendedName>
</protein>
<dbReference type="EMBL" id="LVEP01000040">
    <property type="protein sequence ID" value="OCB74019.1"/>
    <property type="molecule type" value="Genomic_DNA"/>
</dbReference>
<evidence type="ECO:0000313" key="3">
    <source>
        <dbReference type="Proteomes" id="UP000093510"/>
    </source>
</evidence>
<dbReference type="OrthoDB" id="1123290at2"/>
<dbReference type="Pfam" id="PF19647">
    <property type="entry name" value="Septknot"/>
    <property type="match status" value="1"/>
</dbReference>
<keyword evidence="3" id="KW-1185">Reference proteome</keyword>
<reference evidence="2 3" key="1">
    <citation type="submission" date="2016-03" db="EMBL/GenBank/DDBJ databases">
        <authorList>
            <person name="Ploux O."/>
        </authorList>
    </citation>
    <scope>NUCLEOTIDE SEQUENCE [LARGE SCALE GENOMIC DNA]</scope>
    <source>
        <strain evidence="2 3">LPB0076</strain>
    </source>
</reference>
<sequence>MFYTSNPKEADYKIFVSQKEYDANWIVLKTNWIKSVKKGIWFEVKYKNEADLVVYIVKEKYLADKIVFFTEFESKIKF</sequence>
<evidence type="ECO:0000259" key="1">
    <source>
        <dbReference type="Pfam" id="PF19647"/>
    </source>
</evidence>
<organism evidence="2 3">
    <name type="scientific">Flavobacterium crassostreae</name>
    <dbReference type="NCBI Taxonomy" id="1763534"/>
    <lineage>
        <taxon>Bacteria</taxon>
        <taxon>Pseudomonadati</taxon>
        <taxon>Bacteroidota</taxon>
        <taxon>Flavobacteriia</taxon>
        <taxon>Flavobacteriales</taxon>
        <taxon>Flavobacteriaceae</taxon>
        <taxon>Flavobacterium</taxon>
    </lineage>
</organism>
<dbReference type="InterPro" id="IPR046148">
    <property type="entry name" value="Septknot"/>
</dbReference>
<dbReference type="RefSeq" id="WP_066336495.1">
    <property type="nucleotide sequence ID" value="NZ_CP017688.1"/>
</dbReference>
<proteinExistence type="predicted"/>
<comment type="caution">
    <text evidence="2">The sequence shown here is derived from an EMBL/GenBank/DDBJ whole genome shotgun (WGS) entry which is preliminary data.</text>
</comment>
<name>A0A1B9DWG6_9FLAO</name>